<evidence type="ECO:0000313" key="2">
    <source>
        <dbReference type="EMBL" id="MCA9726601.1"/>
    </source>
</evidence>
<dbReference type="Proteomes" id="UP000697710">
    <property type="component" value="Unassembled WGS sequence"/>
</dbReference>
<evidence type="ECO:0000313" key="3">
    <source>
        <dbReference type="Proteomes" id="UP000697710"/>
    </source>
</evidence>
<name>A0A956LWG9_UNCEI</name>
<evidence type="ECO:0000259" key="1">
    <source>
        <dbReference type="Pfam" id="PF01012"/>
    </source>
</evidence>
<comment type="caution">
    <text evidence="2">The sequence shown here is derived from an EMBL/GenBank/DDBJ whole genome shotgun (WGS) entry which is preliminary data.</text>
</comment>
<feature type="domain" description="Electron transfer flavoprotein alpha/beta-subunit N-terminal" evidence="1">
    <location>
        <begin position="38"/>
        <end position="201"/>
    </location>
</feature>
<dbReference type="SUPFAM" id="SSF52402">
    <property type="entry name" value="Adenine nucleotide alpha hydrolases-like"/>
    <property type="match status" value="1"/>
</dbReference>
<dbReference type="InterPro" id="IPR014729">
    <property type="entry name" value="Rossmann-like_a/b/a_fold"/>
</dbReference>
<dbReference type="Pfam" id="PF01012">
    <property type="entry name" value="ETF"/>
    <property type="match status" value="1"/>
</dbReference>
<dbReference type="AlphaFoldDB" id="A0A956LWG9"/>
<dbReference type="Gene3D" id="3.40.50.620">
    <property type="entry name" value="HUPs"/>
    <property type="match status" value="1"/>
</dbReference>
<dbReference type="EMBL" id="JAGQHR010000047">
    <property type="protein sequence ID" value="MCA9726601.1"/>
    <property type="molecule type" value="Genomic_DNA"/>
</dbReference>
<reference evidence="2" key="2">
    <citation type="journal article" date="2021" name="Microbiome">
        <title>Successional dynamics and alternative stable states in a saline activated sludge microbial community over 9 years.</title>
        <authorList>
            <person name="Wang Y."/>
            <person name="Ye J."/>
            <person name="Ju F."/>
            <person name="Liu L."/>
            <person name="Boyd J.A."/>
            <person name="Deng Y."/>
            <person name="Parks D.H."/>
            <person name="Jiang X."/>
            <person name="Yin X."/>
            <person name="Woodcroft B.J."/>
            <person name="Tyson G.W."/>
            <person name="Hugenholtz P."/>
            <person name="Polz M.F."/>
            <person name="Zhang T."/>
        </authorList>
    </citation>
    <scope>NUCLEOTIDE SEQUENCE</scope>
    <source>
        <strain evidence="2">HKST-UBA01</strain>
    </source>
</reference>
<dbReference type="InterPro" id="IPR014730">
    <property type="entry name" value="ETF_a/b_N"/>
</dbReference>
<proteinExistence type="predicted"/>
<organism evidence="2 3">
    <name type="scientific">Eiseniibacteriota bacterium</name>
    <dbReference type="NCBI Taxonomy" id="2212470"/>
    <lineage>
        <taxon>Bacteria</taxon>
        <taxon>Candidatus Eiseniibacteriota</taxon>
    </lineage>
</organism>
<reference evidence="2" key="1">
    <citation type="submission" date="2020-04" db="EMBL/GenBank/DDBJ databases">
        <authorList>
            <person name="Zhang T."/>
        </authorList>
    </citation>
    <scope>NUCLEOTIDE SEQUENCE</scope>
    <source>
        <strain evidence="2">HKST-UBA01</strain>
    </source>
</reference>
<sequence length="268" mass="28731">MAGFHIVVCGGMVPDPLQSLEPVVGPDGPALKNEAMLPMVLDPWAAHSLYEAAHLAAHAPGSKVWLVSLGPKARLQQLMMSIAQKVSFELVALDGAAGGFSDAYEIARALAEAIEGIPDLDRTRLLLFGGCASAARDAGVTMSMVAERLGLTEQFLGVDMLETDGDRLRIKERVEGGRYRISECDAPPAMLAWATGTLPIPPNNPQLGMQNMRSIMPALARAKSIPLGSGDVAFGAVERPVQRRETRVVKDMPPEDIAREIVAWMREG</sequence>
<gene>
    <name evidence="2" type="ORF">KC729_02895</name>
</gene>
<protein>
    <submittedName>
        <fullName evidence="2">Electron transfer flavoprotein subunit beta</fullName>
    </submittedName>
</protein>
<accession>A0A956LWG9</accession>